<dbReference type="InterPro" id="IPR035986">
    <property type="entry name" value="PKD_dom_sf"/>
</dbReference>
<sequence>MSYIKKNKEKLVLFIGGIFILCFVGTYIFQQQLNSTAWQGSVTVYPTTLQVGDTLFFKENAPNPSLRKWEFGDGDLSLEVLGYHQYKKPGFYQITYTANERDRQTFSIEVKPKTTSSNGDYFTEIDAPAEAMQFENVVFRAVTDKASLFSWKFGETGTIDAKEAFVIYAYQEAGEYEVYLYTDETAYPVVHKIKIHPSFKDLNEELNVEDDYKSIDNDIKDHLQQIANGAPFNQHYNYLVNTYLCQNENAVVLVNTTKRNSFYYYCMGLRFDRNVSIESVKAGFNEEANCVTKLNVIQTSK</sequence>
<evidence type="ECO:0000313" key="4">
    <source>
        <dbReference type="Proteomes" id="UP000596202"/>
    </source>
</evidence>
<proteinExistence type="predicted"/>
<dbReference type="RefSeq" id="WP_002988704.1">
    <property type="nucleotide sequence ID" value="NZ_CP068108.1"/>
</dbReference>
<name>A0A9Q7E7W8_MYROD</name>
<dbReference type="PROSITE" id="PS50093">
    <property type="entry name" value="PKD"/>
    <property type="match status" value="2"/>
</dbReference>
<dbReference type="AlphaFoldDB" id="A0A9Q7E7W8"/>
<keyword evidence="1" id="KW-1133">Transmembrane helix</keyword>
<reference evidence="3 4" key="1">
    <citation type="submission" date="2021-01" db="EMBL/GenBank/DDBJ databases">
        <title>FDA dAtabase for Regulatory Grade micrObial Sequences (FDA-ARGOS): Supporting development and validation of Infectious Disease Dx tests.</title>
        <authorList>
            <person name="Sproer C."/>
            <person name="Gronow S."/>
            <person name="Severitt S."/>
            <person name="Schroder I."/>
            <person name="Tallon L."/>
            <person name="Sadzewicz L."/>
            <person name="Zhao X."/>
            <person name="Boylan J."/>
            <person name="Ott S."/>
            <person name="Bowen H."/>
            <person name="Vavikolanu K."/>
            <person name="Mehta A."/>
            <person name="Aluvathingal J."/>
            <person name="Nadendla S."/>
            <person name="Lowell S."/>
            <person name="Myers T."/>
            <person name="Yan Y."/>
            <person name="Sichtig H."/>
        </authorList>
    </citation>
    <scope>NUCLEOTIDE SEQUENCE [LARGE SCALE GENOMIC DNA]</scope>
    <source>
        <strain evidence="3 4">FDAARGOS_1131</strain>
    </source>
</reference>
<dbReference type="EMBL" id="CP068108">
    <property type="protein sequence ID" value="QQT99955.1"/>
    <property type="molecule type" value="Genomic_DNA"/>
</dbReference>
<dbReference type="InterPro" id="IPR000601">
    <property type="entry name" value="PKD_dom"/>
</dbReference>
<evidence type="ECO:0000256" key="1">
    <source>
        <dbReference type="SAM" id="Phobius"/>
    </source>
</evidence>
<evidence type="ECO:0000259" key="2">
    <source>
        <dbReference type="PROSITE" id="PS50093"/>
    </source>
</evidence>
<keyword evidence="1" id="KW-0472">Membrane</keyword>
<protein>
    <submittedName>
        <fullName evidence="3">PKD domain-containing protein</fullName>
    </submittedName>
</protein>
<keyword evidence="1" id="KW-0812">Transmembrane</keyword>
<dbReference type="InterPro" id="IPR013783">
    <property type="entry name" value="Ig-like_fold"/>
</dbReference>
<accession>A0A9Q7E7W8</accession>
<dbReference type="SUPFAM" id="SSF49299">
    <property type="entry name" value="PKD domain"/>
    <property type="match status" value="1"/>
</dbReference>
<dbReference type="OrthoDB" id="1491323at2"/>
<gene>
    <name evidence="3" type="ORF">I6I88_17610</name>
</gene>
<feature type="domain" description="PKD" evidence="2">
    <location>
        <begin position="149"/>
        <end position="180"/>
    </location>
</feature>
<dbReference type="Proteomes" id="UP000596202">
    <property type="component" value="Chromosome"/>
</dbReference>
<evidence type="ECO:0000313" key="3">
    <source>
        <dbReference type="EMBL" id="QQT99955.1"/>
    </source>
</evidence>
<feature type="domain" description="PKD" evidence="2">
    <location>
        <begin position="56"/>
        <end position="100"/>
    </location>
</feature>
<dbReference type="GeneID" id="93529504"/>
<feature type="transmembrane region" description="Helical" evidence="1">
    <location>
        <begin position="12"/>
        <end position="29"/>
    </location>
</feature>
<organism evidence="3 4">
    <name type="scientific">Myroides odoratus</name>
    <name type="common">Flavobacterium odoratum</name>
    <dbReference type="NCBI Taxonomy" id="256"/>
    <lineage>
        <taxon>Bacteria</taxon>
        <taxon>Pseudomonadati</taxon>
        <taxon>Bacteroidota</taxon>
        <taxon>Flavobacteriia</taxon>
        <taxon>Flavobacteriales</taxon>
        <taxon>Flavobacteriaceae</taxon>
        <taxon>Myroides</taxon>
    </lineage>
</organism>
<dbReference type="Gene3D" id="2.60.40.10">
    <property type="entry name" value="Immunoglobulins"/>
    <property type="match status" value="1"/>
</dbReference>